<keyword evidence="2" id="KW-1185">Reference proteome</keyword>
<dbReference type="Proteomes" id="UP000002218">
    <property type="component" value="Chromosome"/>
</dbReference>
<dbReference type="InParanoid" id="C8X9S0"/>
<gene>
    <name evidence="1" type="ordered locus">Namu_2888</name>
</gene>
<dbReference type="HOGENOM" id="CLU_1667511_0_0_11"/>
<dbReference type="KEGG" id="nml:Namu_2888"/>
<proteinExistence type="predicted"/>
<protein>
    <submittedName>
        <fullName evidence="1">Uncharacterized protein</fullName>
    </submittedName>
</protein>
<dbReference type="AlphaFoldDB" id="C8X9S0"/>
<evidence type="ECO:0000313" key="1">
    <source>
        <dbReference type="EMBL" id="ACV79228.1"/>
    </source>
</evidence>
<reference evidence="2" key="1">
    <citation type="submission" date="2009-09" db="EMBL/GenBank/DDBJ databases">
        <title>The complete genome of Nakamurella multipartita DSM 44233.</title>
        <authorList>
            <consortium name="US DOE Joint Genome Institute (JGI-PGF)"/>
            <person name="Lucas S."/>
            <person name="Copeland A."/>
            <person name="Lapidus A."/>
            <person name="Glavina del Rio T."/>
            <person name="Dalin E."/>
            <person name="Tice H."/>
            <person name="Bruce D."/>
            <person name="Goodwin L."/>
            <person name="Pitluck S."/>
            <person name="Kyrpides N."/>
            <person name="Mavromatis K."/>
            <person name="Ivanova N."/>
            <person name="Ovchinnikova G."/>
            <person name="Sims D."/>
            <person name="Meincke L."/>
            <person name="Brettin T."/>
            <person name="Detter J.C."/>
            <person name="Han C."/>
            <person name="Larimer F."/>
            <person name="Land M."/>
            <person name="Hauser L."/>
            <person name="Markowitz V."/>
            <person name="Cheng J.-F."/>
            <person name="Hugenholtz P."/>
            <person name="Woyke T."/>
            <person name="Wu D."/>
            <person name="Klenk H.-P."/>
            <person name="Eisen J.A."/>
        </authorList>
    </citation>
    <scope>NUCLEOTIDE SEQUENCE [LARGE SCALE GENOMIC DNA]</scope>
    <source>
        <strain evidence="2">ATCC 700099 / DSM 44233 / CIP 104796 / JCM 9543 / NBRC 105858 / Y-104</strain>
    </source>
</reference>
<sequence length="158" mass="17274">MSPRDQTPTQLQSEEPLYRYVPGGPGGPLIDEVYCAEHWREMTSGAPYRRVSDYELGSNADAVVMGADVFADGTCLLVSDADEHLPVLIGSTDVVRAGGTPWNGQRYARIGLNVDKGRGPEMIWLGIHENQLGRLRAALDQIEKRFGFGQIEAPTSSN</sequence>
<organism evidence="1 2">
    <name type="scientific">Nakamurella multipartita (strain ATCC 700099 / DSM 44233 / CIP 104796 / JCM 9543 / NBRC 105858 / Y-104)</name>
    <name type="common">Microsphaera multipartita</name>
    <dbReference type="NCBI Taxonomy" id="479431"/>
    <lineage>
        <taxon>Bacteria</taxon>
        <taxon>Bacillati</taxon>
        <taxon>Actinomycetota</taxon>
        <taxon>Actinomycetes</taxon>
        <taxon>Nakamurellales</taxon>
        <taxon>Nakamurellaceae</taxon>
        <taxon>Nakamurella</taxon>
    </lineage>
</organism>
<name>C8X9S0_NAKMY</name>
<reference evidence="1 2" key="2">
    <citation type="journal article" date="2010" name="Stand. Genomic Sci.">
        <title>Complete genome sequence of Nakamurella multipartita type strain (Y-104).</title>
        <authorList>
            <person name="Tice H."/>
            <person name="Mayilraj S."/>
            <person name="Sims D."/>
            <person name="Lapidus A."/>
            <person name="Nolan M."/>
            <person name="Lucas S."/>
            <person name="Glavina Del Rio T."/>
            <person name="Copeland A."/>
            <person name="Cheng J.F."/>
            <person name="Meincke L."/>
            <person name="Bruce D."/>
            <person name="Goodwin L."/>
            <person name="Pitluck S."/>
            <person name="Ivanova N."/>
            <person name="Mavromatis K."/>
            <person name="Ovchinnikova G."/>
            <person name="Pati A."/>
            <person name="Chen A."/>
            <person name="Palaniappan K."/>
            <person name="Land M."/>
            <person name="Hauser L."/>
            <person name="Chang Y.J."/>
            <person name="Jeffries C.D."/>
            <person name="Detter J.C."/>
            <person name="Brettin T."/>
            <person name="Rohde M."/>
            <person name="Goker M."/>
            <person name="Bristow J."/>
            <person name="Eisen J.A."/>
            <person name="Markowitz V."/>
            <person name="Hugenholtz P."/>
            <person name="Kyrpides N.C."/>
            <person name="Klenk H.P."/>
            <person name="Chen F."/>
        </authorList>
    </citation>
    <scope>NUCLEOTIDE SEQUENCE [LARGE SCALE GENOMIC DNA]</scope>
    <source>
        <strain evidence="2">ATCC 700099 / DSM 44233 / CIP 104796 / JCM 9543 / NBRC 105858 / Y-104</strain>
    </source>
</reference>
<evidence type="ECO:0000313" key="2">
    <source>
        <dbReference type="Proteomes" id="UP000002218"/>
    </source>
</evidence>
<dbReference type="RefSeq" id="WP_015748104.1">
    <property type="nucleotide sequence ID" value="NC_013235.1"/>
</dbReference>
<dbReference type="EMBL" id="CP001737">
    <property type="protein sequence ID" value="ACV79228.1"/>
    <property type="molecule type" value="Genomic_DNA"/>
</dbReference>
<accession>C8X9S0</accession>